<evidence type="ECO:0000256" key="1">
    <source>
        <dbReference type="SAM" id="MobiDB-lite"/>
    </source>
</evidence>
<sequence>MIRRTTVVVSVIGLLWQTAACSSAGPSDDPPSAQPGVGSSSAPPAPSVAPSSEQALPEPESTTTPAPRTTPPRSRPATPAAPPAPTGEVPGPLPWGTRTLTGVVERSGDCTMLVVGRRRWALTGAKAAALSPGEKVTVRGSLATRPAGCGDRDLAQTVAVARVTPA</sequence>
<keyword evidence="4" id="KW-1185">Reference proteome</keyword>
<feature type="compositionally biased region" description="Pro residues" evidence="1">
    <location>
        <begin position="68"/>
        <end position="85"/>
    </location>
</feature>
<evidence type="ECO:0008006" key="5">
    <source>
        <dbReference type="Google" id="ProtNLM"/>
    </source>
</evidence>
<organism evidence="3 4">
    <name type="scientific">Actinoplanes auranticolor</name>
    <dbReference type="NCBI Taxonomy" id="47988"/>
    <lineage>
        <taxon>Bacteria</taxon>
        <taxon>Bacillati</taxon>
        <taxon>Actinomycetota</taxon>
        <taxon>Actinomycetes</taxon>
        <taxon>Micromonosporales</taxon>
        <taxon>Micromonosporaceae</taxon>
        <taxon>Actinoplanes</taxon>
    </lineage>
</organism>
<evidence type="ECO:0000256" key="2">
    <source>
        <dbReference type="SAM" id="SignalP"/>
    </source>
</evidence>
<feature type="region of interest" description="Disordered" evidence="1">
    <location>
        <begin position="22"/>
        <end position="98"/>
    </location>
</feature>
<name>A0A919S9R3_9ACTN</name>
<dbReference type="RefSeq" id="WP_212988298.1">
    <property type="nucleotide sequence ID" value="NZ_BAABEA010000009.1"/>
</dbReference>
<proteinExistence type="predicted"/>
<evidence type="ECO:0000313" key="4">
    <source>
        <dbReference type="Proteomes" id="UP000681340"/>
    </source>
</evidence>
<feature type="chain" id="PRO_5037273933" description="DUF5666 domain-containing protein" evidence="2">
    <location>
        <begin position="25"/>
        <end position="166"/>
    </location>
</feature>
<keyword evidence="2" id="KW-0732">Signal</keyword>
<reference evidence="3" key="1">
    <citation type="submission" date="2021-03" db="EMBL/GenBank/DDBJ databases">
        <title>Whole genome shotgun sequence of Actinoplanes auranticolor NBRC 12245.</title>
        <authorList>
            <person name="Komaki H."/>
            <person name="Tamura T."/>
        </authorList>
    </citation>
    <scope>NUCLEOTIDE SEQUENCE</scope>
    <source>
        <strain evidence="3">NBRC 12245</strain>
    </source>
</reference>
<accession>A0A919S9R3</accession>
<evidence type="ECO:0000313" key="3">
    <source>
        <dbReference type="EMBL" id="GIM66357.1"/>
    </source>
</evidence>
<protein>
    <recommendedName>
        <fullName evidence="5">DUF5666 domain-containing protein</fullName>
    </recommendedName>
</protein>
<comment type="caution">
    <text evidence="3">The sequence shown here is derived from an EMBL/GenBank/DDBJ whole genome shotgun (WGS) entry which is preliminary data.</text>
</comment>
<gene>
    <name evidence="3" type="ORF">Aau02nite_22750</name>
</gene>
<dbReference type="Proteomes" id="UP000681340">
    <property type="component" value="Unassembled WGS sequence"/>
</dbReference>
<dbReference type="EMBL" id="BOQL01000018">
    <property type="protein sequence ID" value="GIM66357.1"/>
    <property type="molecule type" value="Genomic_DNA"/>
</dbReference>
<feature type="signal peptide" evidence="2">
    <location>
        <begin position="1"/>
        <end position="24"/>
    </location>
</feature>
<feature type="compositionally biased region" description="Low complexity" evidence="1">
    <location>
        <begin position="34"/>
        <end position="67"/>
    </location>
</feature>
<dbReference type="AlphaFoldDB" id="A0A919S9R3"/>